<protein>
    <submittedName>
        <fullName evidence="1">Uncharacterized protein</fullName>
    </submittedName>
</protein>
<reference evidence="1" key="1">
    <citation type="submission" date="2014-05" db="EMBL/GenBank/DDBJ databases">
        <authorList>
            <person name="Chronopoulou M."/>
        </authorList>
    </citation>
    <scope>NUCLEOTIDE SEQUENCE</scope>
    <source>
        <tissue evidence="1">Whole organism</tissue>
    </source>
</reference>
<dbReference type="AlphaFoldDB" id="A0A0K2TU24"/>
<name>A0A0K2TU24_LEPSM</name>
<dbReference type="EMBL" id="HACA01011525">
    <property type="protein sequence ID" value="CDW28886.1"/>
    <property type="molecule type" value="Transcribed_RNA"/>
</dbReference>
<accession>A0A0K2TU24</accession>
<proteinExistence type="predicted"/>
<sequence length="51" mass="6106">MQNANRIFSLLLRRQYIDGFKFMIMEILEGTMLEPMIGIPFQSHDFTFVKH</sequence>
<organism evidence="1">
    <name type="scientific">Lepeophtheirus salmonis</name>
    <name type="common">Salmon louse</name>
    <name type="synonym">Caligus salmonis</name>
    <dbReference type="NCBI Taxonomy" id="72036"/>
    <lineage>
        <taxon>Eukaryota</taxon>
        <taxon>Metazoa</taxon>
        <taxon>Ecdysozoa</taxon>
        <taxon>Arthropoda</taxon>
        <taxon>Crustacea</taxon>
        <taxon>Multicrustacea</taxon>
        <taxon>Hexanauplia</taxon>
        <taxon>Copepoda</taxon>
        <taxon>Siphonostomatoida</taxon>
        <taxon>Caligidae</taxon>
        <taxon>Lepeophtheirus</taxon>
    </lineage>
</organism>
<evidence type="ECO:0000313" key="1">
    <source>
        <dbReference type="EMBL" id="CDW28886.1"/>
    </source>
</evidence>